<dbReference type="RefSeq" id="WP_371753126.1">
    <property type="nucleotide sequence ID" value="NZ_JAYJLD010000005.1"/>
</dbReference>
<protein>
    <submittedName>
        <fullName evidence="3">NEW3 domain-containing protein</fullName>
    </submittedName>
</protein>
<accession>A0ABU5ZIT1</accession>
<keyword evidence="1" id="KW-1133">Transmembrane helix</keyword>
<feature type="domain" description="Alpha-galactosidase NEW3" evidence="2">
    <location>
        <begin position="44"/>
        <end position="122"/>
    </location>
</feature>
<feature type="transmembrane region" description="Helical" evidence="1">
    <location>
        <begin position="357"/>
        <end position="377"/>
    </location>
</feature>
<proteinExistence type="predicted"/>
<evidence type="ECO:0000313" key="3">
    <source>
        <dbReference type="EMBL" id="MEB3101010.1"/>
    </source>
</evidence>
<keyword evidence="4" id="KW-1185">Reference proteome</keyword>
<sequence length="383" mass="41040">MRLRRMLFGLLLTFGLVAGNLLGGAQIYAAGGISLYTPFTDISVTPGQTVTFSIDVINNSASIQDVPLNVEGIPGNWTNHLTYGSYAVHKIAVKPNDSKSVDLDVEVPLAVNKGDYPFRVTAGDYALQLNVNVSEQGTYNSELNVNQPNMQGHSDSTFSFTSSLKNRTADKQDYALSADAPKGWDVQFSSLGKNVTSVSVDKNSAQDISIDIHPPAQVKAGTYDIPIHAATTSSSADTKLEVVITGTYGIELTTPSGVLSTDITAGGTRNVDLKVVNKGSADLKNIQLSASTPANWEVTFDQKELKALSAGKSANVTATIKADSKAIAGDYQLNFTASTPETSSDAQFRITVQTSMLWGWIGILIIGMVFVGIYYLFRTYGRR</sequence>
<dbReference type="Gene3D" id="2.60.40.10">
    <property type="entry name" value="Immunoglobulins"/>
    <property type="match status" value="2"/>
</dbReference>
<gene>
    <name evidence="3" type="ORF">VF724_04970</name>
</gene>
<evidence type="ECO:0000259" key="2">
    <source>
        <dbReference type="Pfam" id="PF10633"/>
    </source>
</evidence>
<keyword evidence="1" id="KW-0472">Membrane</keyword>
<dbReference type="InterPro" id="IPR013783">
    <property type="entry name" value="Ig-like_fold"/>
</dbReference>
<dbReference type="InterPro" id="IPR018905">
    <property type="entry name" value="A-galactase_NEW3"/>
</dbReference>
<dbReference type="Proteomes" id="UP001310386">
    <property type="component" value="Unassembled WGS sequence"/>
</dbReference>
<dbReference type="Pfam" id="PF10633">
    <property type="entry name" value="NPCBM_assoc"/>
    <property type="match status" value="2"/>
</dbReference>
<dbReference type="EMBL" id="JAYJLD010000005">
    <property type="protein sequence ID" value="MEB3101010.1"/>
    <property type="molecule type" value="Genomic_DNA"/>
</dbReference>
<dbReference type="PANTHER" id="PTHR39198:SF1">
    <property type="entry name" value="ALPHA-GALACTOSIDASE NEW3 DOMAIN-CONTAINING PROTEIN"/>
    <property type="match status" value="1"/>
</dbReference>
<name>A0ABU5ZIT1_9BACL</name>
<feature type="domain" description="Alpha-galactosidase NEW3" evidence="2">
    <location>
        <begin position="263"/>
        <end position="338"/>
    </location>
</feature>
<keyword evidence="1" id="KW-0812">Transmembrane</keyword>
<dbReference type="PANTHER" id="PTHR39198">
    <property type="entry name" value="HYPOTHETICAL MEMBRANE PROTEIN, CONSERVED"/>
    <property type="match status" value="1"/>
</dbReference>
<comment type="caution">
    <text evidence="3">The sequence shown here is derived from an EMBL/GenBank/DDBJ whole genome shotgun (WGS) entry which is preliminary data.</text>
</comment>
<evidence type="ECO:0000256" key="1">
    <source>
        <dbReference type="SAM" id="Phobius"/>
    </source>
</evidence>
<reference evidence="3" key="1">
    <citation type="submission" date="2023-12" db="EMBL/GenBank/DDBJ databases">
        <title>Fervidustalea candida gen. nov., sp. nov., a novel member of the family Paenibacillaceae isolated from a geothermal area.</title>
        <authorList>
            <person name="Li W.-J."/>
            <person name="Jiao J.-Y."/>
            <person name="Chen Y."/>
        </authorList>
    </citation>
    <scope>NUCLEOTIDE SEQUENCE</scope>
    <source>
        <strain evidence="3">SYSU GA230002</strain>
    </source>
</reference>
<evidence type="ECO:0000313" key="4">
    <source>
        <dbReference type="Proteomes" id="UP001310386"/>
    </source>
</evidence>
<organism evidence="3 4">
    <name type="scientific">Ferviditalea candida</name>
    <dbReference type="NCBI Taxonomy" id="3108399"/>
    <lineage>
        <taxon>Bacteria</taxon>
        <taxon>Bacillati</taxon>
        <taxon>Bacillota</taxon>
        <taxon>Bacilli</taxon>
        <taxon>Bacillales</taxon>
        <taxon>Paenibacillaceae</taxon>
        <taxon>Ferviditalea</taxon>
    </lineage>
</organism>